<protein>
    <submittedName>
        <fullName evidence="4">Uncharacterized protein</fullName>
    </submittedName>
</protein>
<evidence type="ECO:0000313" key="5">
    <source>
        <dbReference type="Proteomes" id="UP000217276"/>
    </source>
</evidence>
<dbReference type="Gene3D" id="3.30.565.40">
    <property type="entry name" value="Fervidobacterium nodosum Rt17-B1 like"/>
    <property type="match status" value="1"/>
</dbReference>
<dbReference type="InterPro" id="IPR037126">
    <property type="entry name" value="PdaC/RsiV-like_sf"/>
</dbReference>
<proteinExistence type="predicted"/>
<dbReference type="EMBL" id="CP022384">
    <property type="protein sequence ID" value="ATA81550.1"/>
    <property type="molecule type" value="Genomic_DNA"/>
</dbReference>
<keyword evidence="1" id="KW-0472">Membrane</keyword>
<keyword evidence="5" id="KW-1185">Reference proteome</keyword>
<evidence type="ECO:0000256" key="1">
    <source>
        <dbReference type="SAM" id="Phobius"/>
    </source>
</evidence>
<evidence type="ECO:0000313" key="4">
    <source>
        <dbReference type="EMBL" id="ATA81550.1"/>
    </source>
</evidence>
<accession>A0A250F8U6</accession>
<dbReference type="KEGG" id="clk:CGC53_03900"/>
<dbReference type="Proteomes" id="UP000217276">
    <property type="component" value="Chromosome"/>
</dbReference>
<dbReference type="InterPro" id="IPR021729">
    <property type="entry name" value="DUF3298"/>
</dbReference>
<name>A0A250F8U6_9FLAO</name>
<reference evidence="5" key="1">
    <citation type="submission" date="2017-06" db="EMBL/GenBank/DDBJ databases">
        <title>Capnocytophaga spp. assemblies.</title>
        <authorList>
            <person name="Gulvik C.A."/>
        </authorList>
    </citation>
    <scope>NUCLEOTIDE SEQUENCE [LARGE SCALE GENOMIC DNA]</scope>
    <source>
        <strain evidence="5">H6253</strain>
    </source>
</reference>
<sequence>MKKSSVKKLGILCAVLSLLISGYFLYRYFSKLRFEEVTIERSTDDCEDDCLSVSLNYLHCKGNSEFARNFNKEIETQVANFLLSNDDDTLQVDISIEKALENFMSDYNNIHEHFPEIPAYELILSDSIMWQNSKMLTLVSNRYSFTGGANAVQSKVFTHFALDNGEVITNENLFTDEAKVTAIAEKYFKQTQEASVIEVLDDKGFGFDGNGFHLPKSMGVSADYLILFYEPFEIASYMDAAFEVKVPMKEIMPYLTFKED</sequence>
<keyword evidence="1" id="KW-1133">Transmembrane helix</keyword>
<dbReference type="InterPro" id="IPR025303">
    <property type="entry name" value="PdaC"/>
</dbReference>
<gene>
    <name evidence="4" type="ORF">CGC53_03900</name>
</gene>
<evidence type="ECO:0000259" key="2">
    <source>
        <dbReference type="Pfam" id="PF11738"/>
    </source>
</evidence>
<feature type="domain" description="DUF3298" evidence="2">
    <location>
        <begin position="172"/>
        <end position="248"/>
    </location>
</feature>
<dbReference type="AlphaFoldDB" id="A0A250F8U6"/>
<dbReference type="Gene3D" id="3.90.640.20">
    <property type="entry name" value="Heat-shock cognate protein, ATPase"/>
    <property type="match status" value="1"/>
</dbReference>
<dbReference type="Pfam" id="PF11738">
    <property type="entry name" value="DUF3298"/>
    <property type="match status" value="1"/>
</dbReference>
<organism evidence="4 5">
    <name type="scientific">Capnocytophaga leadbetteri</name>
    <dbReference type="NCBI Taxonomy" id="327575"/>
    <lineage>
        <taxon>Bacteria</taxon>
        <taxon>Pseudomonadati</taxon>
        <taxon>Bacteroidota</taxon>
        <taxon>Flavobacteriia</taxon>
        <taxon>Flavobacteriales</taxon>
        <taxon>Flavobacteriaceae</taxon>
        <taxon>Capnocytophaga</taxon>
    </lineage>
</organism>
<feature type="transmembrane region" description="Helical" evidence="1">
    <location>
        <begin position="9"/>
        <end position="29"/>
    </location>
</feature>
<keyword evidence="1" id="KW-0812">Transmembrane</keyword>
<feature type="domain" description="Deacetylase PdaC" evidence="3">
    <location>
        <begin position="46"/>
        <end position="150"/>
    </location>
</feature>
<evidence type="ECO:0000259" key="3">
    <source>
        <dbReference type="Pfam" id="PF13739"/>
    </source>
</evidence>
<dbReference type="Pfam" id="PF13739">
    <property type="entry name" value="PdaC"/>
    <property type="match status" value="1"/>
</dbReference>
<dbReference type="RefSeq" id="WP_095913473.1">
    <property type="nucleotide sequence ID" value="NZ_CAUUPF010000020.1"/>
</dbReference>